<feature type="transmembrane region" description="Helical" evidence="2">
    <location>
        <begin position="39"/>
        <end position="57"/>
    </location>
</feature>
<organism evidence="3 4">
    <name type="scientific">Deinococcus yavapaiensis KR-236</name>
    <dbReference type="NCBI Taxonomy" id="694435"/>
    <lineage>
        <taxon>Bacteria</taxon>
        <taxon>Thermotogati</taxon>
        <taxon>Deinococcota</taxon>
        <taxon>Deinococci</taxon>
        <taxon>Deinococcales</taxon>
        <taxon>Deinococcaceae</taxon>
        <taxon>Deinococcus</taxon>
    </lineage>
</organism>
<feature type="region of interest" description="Disordered" evidence="1">
    <location>
        <begin position="128"/>
        <end position="153"/>
    </location>
</feature>
<keyword evidence="2" id="KW-1133">Transmembrane helix</keyword>
<accession>A0A318S945</accession>
<dbReference type="Proteomes" id="UP000248326">
    <property type="component" value="Unassembled WGS sequence"/>
</dbReference>
<keyword evidence="4" id="KW-1185">Reference proteome</keyword>
<dbReference type="EMBL" id="QJSX01000005">
    <property type="protein sequence ID" value="PYE54507.1"/>
    <property type="molecule type" value="Genomic_DNA"/>
</dbReference>
<evidence type="ECO:0000313" key="4">
    <source>
        <dbReference type="Proteomes" id="UP000248326"/>
    </source>
</evidence>
<keyword evidence="2" id="KW-0472">Membrane</keyword>
<protein>
    <submittedName>
        <fullName evidence="3">Uncharacterized protein</fullName>
    </submittedName>
</protein>
<reference evidence="3 4" key="1">
    <citation type="submission" date="2018-06" db="EMBL/GenBank/DDBJ databases">
        <title>Genomic Encyclopedia of Type Strains, Phase IV (KMG-IV): sequencing the most valuable type-strain genomes for metagenomic binning, comparative biology and taxonomic classification.</title>
        <authorList>
            <person name="Goeker M."/>
        </authorList>
    </citation>
    <scope>NUCLEOTIDE SEQUENCE [LARGE SCALE GENOMIC DNA]</scope>
    <source>
        <strain evidence="3 4">DSM 18048</strain>
    </source>
</reference>
<sequence length="153" mass="16482">MTNPNSTPSRGDSRDRLRRSVDDLAERANLYAQMQQDPLKIIGGASGVGLLLGLLLGTRFKRTRKVYVDAASSPKEQKAFAKAQVRVQKGGQKGGIGGALVAAVVTIAIRVLQDRVLRPQLEQMADQLLDRARNAQNAPKPSAVPVKSSQQTP</sequence>
<evidence type="ECO:0000256" key="2">
    <source>
        <dbReference type="SAM" id="Phobius"/>
    </source>
</evidence>
<proteinExistence type="predicted"/>
<evidence type="ECO:0000313" key="3">
    <source>
        <dbReference type="EMBL" id="PYE54507.1"/>
    </source>
</evidence>
<evidence type="ECO:0000256" key="1">
    <source>
        <dbReference type="SAM" id="MobiDB-lite"/>
    </source>
</evidence>
<dbReference type="RefSeq" id="WP_110886281.1">
    <property type="nucleotide sequence ID" value="NZ_QJSX01000005.1"/>
</dbReference>
<dbReference type="OrthoDB" id="66154at2"/>
<keyword evidence="2" id="KW-0812">Transmembrane</keyword>
<comment type="caution">
    <text evidence="3">The sequence shown here is derived from an EMBL/GenBank/DDBJ whole genome shotgun (WGS) entry which is preliminary data.</text>
</comment>
<gene>
    <name evidence="3" type="ORF">DES52_105145</name>
</gene>
<name>A0A318S945_9DEIO</name>
<dbReference type="AlphaFoldDB" id="A0A318S945"/>